<name>A0AAD3NEF6_LATJO</name>
<gene>
    <name evidence="2" type="ORF">AKAME5_002226400</name>
</gene>
<evidence type="ECO:0000256" key="1">
    <source>
        <dbReference type="SAM" id="MobiDB-lite"/>
    </source>
</evidence>
<feature type="compositionally biased region" description="Basic residues" evidence="1">
    <location>
        <begin position="22"/>
        <end position="34"/>
    </location>
</feature>
<dbReference type="Proteomes" id="UP001279410">
    <property type="component" value="Unassembled WGS sequence"/>
</dbReference>
<comment type="caution">
    <text evidence="2">The sequence shown here is derived from an EMBL/GenBank/DDBJ whole genome shotgun (WGS) entry which is preliminary data.</text>
</comment>
<feature type="compositionally biased region" description="Low complexity" evidence="1">
    <location>
        <begin position="1"/>
        <end position="13"/>
    </location>
</feature>
<protein>
    <submittedName>
        <fullName evidence="2">Histone-lysine N-methyltransferase 2C-like protein</fullName>
    </submittedName>
</protein>
<reference evidence="2" key="1">
    <citation type="submission" date="2022-08" db="EMBL/GenBank/DDBJ databases">
        <title>Genome sequencing of akame (Lates japonicus).</title>
        <authorList>
            <person name="Hashiguchi Y."/>
            <person name="Takahashi H."/>
        </authorList>
    </citation>
    <scope>NUCLEOTIDE SEQUENCE</scope>
    <source>
        <strain evidence="2">Kochi</strain>
    </source>
</reference>
<keyword evidence="3" id="KW-1185">Reference proteome</keyword>
<dbReference type="EMBL" id="BRZM01000467">
    <property type="protein sequence ID" value="GLD70945.1"/>
    <property type="molecule type" value="Genomic_DNA"/>
</dbReference>
<accession>A0AAD3NEF6</accession>
<dbReference type="AlphaFoldDB" id="A0AAD3NEF6"/>
<sequence length="149" mass="16405">PQVPPTTVLPLTPKIGMGKPAISKRKFSPGRARVKQGSWWSNRRAVSPPSSSQDSTGEGGWDSPKPRPPDSPLWSMRVVREGSSLTSLSVFPCERRRQRKEQTEDSGQSDYVTWMWVRGAAPAEGGGGELDAQHGDVMFSTSDHFTLRQ</sequence>
<feature type="non-terminal residue" evidence="2">
    <location>
        <position position="1"/>
    </location>
</feature>
<feature type="region of interest" description="Disordered" evidence="1">
    <location>
        <begin position="1"/>
        <end position="74"/>
    </location>
</feature>
<organism evidence="2 3">
    <name type="scientific">Lates japonicus</name>
    <name type="common">Japanese lates</name>
    <dbReference type="NCBI Taxonomy" id="270547"/>
    <lineage>
        <taxon>Eukaryota</taxon>
        <taxon>Metazoa</taxon>
        <taxon>Chordata</taxon>
        <taxon>Craniata</taxon>
        <taxon>Vertebrata</taxon>
        <taxon>Euteleostomi</taxon>
        <taxon>Actinopterygii</taxon>
        <taxon>Neopterygii</taxon>
        <taxon>Teleostei</taxon>
        <taxon>Neoteleostei</taxon>
        <taxon>Acanthomorphata</taxon>
        <taxon>Carangaria</taxon>
        <taxon>Carangaria incertae sedis</taxon>
        <taxon>Centropomidae</taxon>
        <taxon>Lates</taxon>
    </lineage>
</organism>
<evidence type="ECO:0000313" key="2">
    <source>
        <dbReference type="EMBL" id="GLD70945.1"/>
    </source>
</evidence>
<evidence type="ECO:0000313" key="3">
    <source>
        <dbReference type="Proteomes" id="UP001279410"/>
    </source>
</evidence>
<feature type="non-terminal residue" evidence="2">
    <location>
        <position position="149"/>
    </location>
</feature>
<proteinExistence type="predicted"/>